<sequence>MLPTQRQRQQQDREPSPFSGISVQDFIEHTVIYEHQPLPFTTKLKQGARAGMLLSVICAALLLLFPLMKQPLQSIYFPFFLGWLNNPLTVYMQWISQAFPLQLLNGSLFCSGIALLVITRNLRQGHLGLQWIAFAQALGGSLNMLLMLPFLLLLVVNLLAWFIAIGLAIIVSLLLIRLLVALVEQLS</sequence>
<keyword evidence="2" id="KW-0812">Transmembrane</keyword>
<comment type="caution">
    <text evidence="3">The sequence shown here is derived from an EMBL/GenBank/DDBJ whole genome shotgun (WGS) entry which is preliminary data.</text>
</comment>
<feature type="transmembrane region" description="Helical" evidence="2">
    <location>
        <begin position="131"/>
        <end position="152"/>
    </location>
</feature>
<evidence type="ECO:0000313" key="3">
    <source>
        <dbReference type="EMBL" id="PZW36649.1"/>
    </source>
</evidence>
<dbReference type="EMBL" id="QKUF01000001">
    <property type="protein sequence ID" value="PZW36649.1"/>
    <property type="molecule type" value="Genomic_DNA"/>
</dbReference>
<organism evidence="3 4">
    <name type="scientific">Thermosporothrix hazakensis</name>
    <dbReference type="NCBI Taxonomy" id="644383"/>
    <lineage>
        <taxon>Bacteria</taxon>
        <taxon>Bacillati</taxon>
        <taxon>Chloroflexota</taxon>
        <taxon>Ktedonobacteria</taxon>
        <taxon>Ktedonobacterales</taxon>
        <taxon>Thermosporotrichaceae</taxon>
        <taxon>Thermosporothrix</taxon>
    </lineage>
</organism>
<keyword evidence="2" id="KW-0472">Membrane</keyword>
<name>A0A326URX2_THEHA</name>
<feature type="transmembrane region" description="Helical" evidence="2">
    <location>
        <begin position="48"/>
        <end position="68"/>
    </location>
</feature>
<keyword evidence="2" id="KW-1133">Transmembrane helix</keyword>
<evidence type="ECO:0000256" key="1">
    <source>
        <dbReference type="SAM" id="MobiDB-lite"/>
    </source>
</evidence>
<accession>A0A326URX2</accession>
<feature type="region of interest" description="Disordered" evidence="1">
    <location>
        <begin position="1"/>
        <end position="20"/>
    </location>
</feature>
<dbReference type="Proteomes" id="UP000248806">
    <property type="component" value="Unassembled WGS sequence"/>
</dbReference>
<reference evidence="3 4" key="1">
    <citation type="submission" date="2018-06" db="EMBL/GenBank/DDBJ databases">
        <title>Genomic Encyclopedia of Archaeal and Bacterial Type Strains, Phase II (KMG-II): from individual species to whole genera.</title>
        <authorList>
            <person name="Goeker M."/>
        </authorList>
    </citation>
    <scope>NUCLEOTIDE SEQUENCE [LARGE SCALE GENOMIC DNA]</scope>
    <source>
        <strain evidence="3 4">ATCC BAA-1881</strain>
    </source>
</reference>
<proteinExistence type="predicted"/>
<gene>
    <name evidence="3" type="ORF">EI42_00828</name>
</gene>
<protein>
    <submittedName>
        <fullName evidence="3">Uncharacterized protein</fullName>
    </submittedName>
</protein>
<feature type="transmembrane region" description="Helical" evidence="2">
    <location>
        <begin position="101"/>
        <end position="119"/>
    </location>
</feature>
<dbReference type="AlphaFoldDB" id="A0A326URX2"/>
<feature type="transmembrane region" description="Helical" evidence="2">
    <location>
        <begin position="158"/>
        <end position="183"/>
    </location>
</feature>
<evidence type="ECO:0000256" key="2">
    <source>
        <dbReference type="SAM" id="Phobius"/>
    </source>
</evidence>
<keyword evidence="4" id="KW-1185">Reference proteome</keyword>
<evidence type="ECO:0000313" key="4">
    <source>
        <dbReference type="Proteomes" id="UP000248806"/>
    </source>
</evidence>